<proteinExistence type="inferred from homology"/>
<evidence type="ECO:0000313" key="8">
    <source>
        <dbReference type="EMBL" id="PRY52643.1"/>
    </source>
</evidence>
<evidence type="ECO:0000256" key="7">
    <source>
        <dbReference type="ARBA" id="ARBA00023237"/>
    </source>
</evidence>
<dbReference type="InterPro" id="IPR005017">
    <property type="entry name" value="OMPP1/FadL/TodX"/>
</dbReference>
<dbReference type="GO" id="GO:0015483">
    <property type="term" value="F:long-chain fatty acid transporting porin activity"/>
    <property type="evidence" value="ECO:0007669"/>
    <property type="project" value="TreeGrafter"/>
</dbReference>
<keyword evidence="4" id="KW-0812">Transmembrane</keyword>
<keyword evidence="3" id="KW-1134">Transmembrane beta strand</keyword>
<evidence type="ECO:0000256" key="2">
    <source>
        <dbReference type="ARBA" id="ARBA00008163"/>
    </source>
</evidence>
<dbReference type="AlphaFoldDB" id="A0A2T0U407"/>
<reference evidence="8 9" key="1">
    <citation type="submission" date="2018-03" db="EMBL/GenBank/DDBJ databases">
        <title>Genomic Encyclopedia of Type Strains, Phase III (KMG-III): the genomes of soil and plant-associated and newly described type strains.</title>
        <authorList>
            <person name="Whitman W."/>
        </authorList>
    </citation>
    <scope>NUCLEOTIDE SEQUENCE [LARGE SCALE GENOMIC DNA]</scope>
    <source>
        <strain evidence="8 9">CGMCC 1.9313</strain>
    </source>
</reference>
<protein>
    <submittedName>
        <fullName evidence="8">Outer membrane protein transport protein (OMPP1/FadL/TodX)</fullName>
    </submittedName>
</protein>
<dbReference type="SUPFAM" id="SSF56935">
    <property type="entry name" value="Porins"/>
    <property type="match status" value="1"/>
</dbReference>
<sequence length="496" mass="54252">MKIQNILMVIAATAITQVSYAQFNQDALRFSRFNEGSTSRIKAIGNASTAVGGDLSSIGGNPAGLGFFNRSEISITPEFNSSNVTSNYFNQSETDGKEQLNFHNASLLFHSAKKVPAGSNATTGFLNFNFGLSWNRTNNFYDNLYLAGRNPNNSIADFLADQANLVGGSVDDLNRAGNPLGWWGYESYLIDSVGQDSYGNLYGPNTYTDADQTLTRRRTGGQTEFNIAMGTNYSNKLYLGLSVGLTSLRYNSYTTVSEIGNVGAIGTIVSEGAEYRTFYDFNQQTRGSGVNFKLGAIYKPVESVRIGASFTSPTWYSIEDDSSLALETFYDGGDQFPALPETFADNYNLRTPMKVNGGVAVFFQQFGFLSADIEYVDYAGMKLSNYPTSGDDNQRISNLYKSVVNAKLGGEGRLNENLYLRAGYSYLANPEEGIGGATNVVSGGLGYRVGNFYVDATYQNVSRKQTIYPYELATQSPAADLKWTNDNVYLTLGLRF</sequence>
<evidence type="ECO:0000256" key="1">
    <source>
        <dbReference type="ARBA" id="ARBA00004571"/>
    </source>
</evidence>
<name>A0A2T0U407_9SPHI</name>
<evidence type="ECO:0000256" key="4">
    <source>
        <dbReference type="ARBA" id="ARBA00022692"/>
    </source>
</evidence>
<evidence type="ECO:0000256" key="5">
    <source>
        <dbReference type="ARBA" id="ARBA00022729"/>
    </source>
</evidence>
<gene>
    <name evidence="8" type="ORF">B0I27_105109</name>
</gene>
<comment type="caution">
    <text evidence="8">The sequence shown here is derived from an EMBL/GenBank/DDBJ whole genome shotgun (WGS) entry which is preliminary data.</text>
</comment>
<dbReference type="PANTHER" id="PTHR35093">
    <property type="entry name" value="OUTER MEMBRANE PROTEIN NMB0088-RELATED"/>
    <property type="match status" value="1"/>
</dbReference>
<keyword evidence="9" id="KW-1185">Reference proteome</keyword>
<comment type="subcellular location">
    <subcellularLocation>
        <location evidence="1">Cell outer membrane</location>
        <topology evidence="1">Multi-pass membrane protein</topology>
    </subcellularLocation>
</comment>
<dbReference type="Gene3D" id="2.40.160.60">
    <property type="entry name" value="Outer membrane protein transport protein (OMPP1/FadL/TodX)"/>
    <property type="match status" value="1"/>
</dbReference>
<dbReference type="RefSeq" id="WP_106293064.1">
    <property type="nucleotide sequence ID" value="NZ_PVTH01000005.1"/>
</dbReference>
<keyword evidence="7" id="KW-0998">Cell outer membrane</keyword>
<comment type="similarity">
    <text evidence="2">Belongs to the OmpP1/FadL family.</text>
</comment>
<dbReference type="EMBL" id="PVTH01000005">
    <property type="protein sequence ID" value="PRY52643.1"/>
    <property type="molecule type" value="Genomic_DNA"/>
</dbReference>
<dbReference type="GO" id="GO:0009279">
    <property type="term" value="C:cell outer membrane"/>
    <property type="evidence" value="ECO:0007669"/>
    <property type="project" value="UniProtKB-SubCell"/>
</dbReference>
<evidence type="ECO:0000256" key="3">
    <source>
        <dbReference type="ARBA" id="ARBA00022452"/>
    </source>
</evidence>
<accession>A0A2T0U407</accession>
<keyword evidence="6" id="KW-0472">Membrane</keyword>
<evidence type="ECO:0000313" key="9">
    <source>
        <dbReference type="Proteomes" id="UP000238034"/>
    </source>
</evidence>
<dbReference type="OrthoDB" id="9765571at2"/>
<dbReference type="Proteomes" id="UP000238034">
    <property type="component" value="Unassembled WGS sequence"/>
</dbReference>
<dbReference type="PANTHER" id="PTHR35093:SF8">
    <property type="entry name" value="OUTER MEMBRANE PROTEIN NMB0088-RELATED"/>
    <property type="match status" value="1"/>
</dbReference>
<keyword evidence="5" id="KW-0732">Signal</keyword>
<evidence type="ECO:0000256" key="6">
    <source>
        <dbReference type="ARBA" id="ARBA00023136"/>
    </source>
</evidence>
<organism evidence="8 9">
    <name type="scientific">Arcticibacter pallidicorallinus</name>
    <dbReference type="NCBI Taxonomy" id="1259464"/>
    <lineage>
        <taxon>Bacteria</taxon>
        <taxon>Pseudomonadati</taxon>
        <taxon>Bacteroidota</taxon>
        <taxon>Sphingobacteriia</taxon>
        <taxon>Sphingobacteriales</taxon>
        <taxon>Sphingobacteriaceae</taxon>
        <taxon>Arcticibacter</taxon>
    </lineage>
</organism>